<sequence length="136" mass="15298">MADNRQIIIDDPLSACVYTPPRPYSRRPPNIRFPAAWRRPRCAVVAKIVLDYAIYAPSGWRVRRSRPACFTEGSFSNKTPLDSSLSLALPVSRTTCWMRVSELLSANMNSKRFACQSASGVSSLRARAQVGFEWML</sequence>
<keyword evidence="2" id="KW-1185">Reference proteome</keyword>
<organism evidence="1 2">
    <name type="scientific">Eumeta variegata</name>
    <name type="common">Bagworm moth</name>
    <name type="synonym">Eumeta japonica</name>
    <dbReference type="NCBI Taxonomy" id="151549"/>
    <lineage>
        <taxon>Eukaryota</taxon>
        <taxon>Metazoa</taxon>
        <taxon>Ecdysozoa</taxon>
        <taxon>Arthropoda</taxon>
        <taxon>Hexapoda</taxon>
        <taxon>Insecta</taxon>
        <taxon>Pterygota</taxon>
        <taxon>Neoptera</taxon>
        <taxon>Endopterygota</taxon>
        <taxon>Lepidoptera</taxon>
        <taxon>Glossata</taxon>
        <taxon>Ditrysia</taxon>
        <taxon>Tineoidea</taxon>
        <taxon>Psychidae</taxon>
        <taxon>Oiketicinae</taxon>
        <taxon>Eumeta</taxon>
    </lineage>
</organism>
<dbReference type="EMBL" id="BGZK01001277">
    <property type="protein sequence ID" value="GBP76136.1"/>
    <property type="molecule type" value="Genomic_DNA"/>
</dbReference>
<dbReference type="Proteomes" id="UP000299102">
    <property type="component" value="Unassembled WGS sequence"/>
</dbReference>
<proteinExistence type="predicted"/>
<accession>A0A4C1YIX5</accession>
<gene>
    <name evidence="1" type="ORF">EVAR_52877_1</name>
</gene>
<dbReference type="AlphaFoldDB" id="A0A4C1YIX5"/>
<evidence type="ECO:0000313" key="2">
    <source>
        <dbReference type="Proteomes" id="UP000299102"/>
    </source>
</evidence>
<reference evidence="1 2" key="1">
    <citation type="journal article" date="2019" name="Commun. Biol.">
        <title>The bagworm genome reveals a unique fibroin gene that provides high tensile strength.</title>
        <authorList>
            <person name="Kono N."/>
            <person name="Nakamura H."/>
            <person name="Ohtoshi R."/>
            <person name="Tomita M."/>
            <person name="Numata K."/>
            <person name="Arakawa K."/>
        </authorList>
    </citation>
    <scope>NUCLEOTIDE SEQUENCE [LARGE SCALE GENOMIC DNA]</scope>
</reference>
<protein>
    <submittedName>
        <fullName evidence="1">Uncharacterized protein</fullName>
    </submittedName>
</protein>
<evidence type="ECO:0000313" key="1">
    <source>
        <dbReference type="EMBL" id="GBP76136.1"/>
    </source>
</evidence>
<name>A0A4C1YIX5_EUMVA</name>
<comment type="caution">
    <text evidence="1">The sequence shown here is derived from an EMBL/GenBank/DDBJ whole genome shotgun (WGS) entry which is preliminary data.</text>
</comment>